<name>A0A8T1TMG6_9STRA</name>
<dbReference type="AlphaFoldDB" id="A0A8T1TMG6"/>
<reference evidence="1" key="1">
    <citation type="submission" date="2021-01" db="EMBL/GenBank/DDBJ databases">
        <title>Phytophthora aleatoria, a newly-described species from Pinus radiata is distinct from Phytophthora cactorum isolates based on comparative genomics.</title>
        <authorList>
            <person name="Mcdougal R."/>
            <person name="Panda P."/>
            <person name="Williams N."/>
            <person name="Studholme D.J."/>
        </authorList>
    </citation>
    <scope>NUCLEOTIDE SEQUENCE</scope>
    <source>
        <strain evidence="1">NZFS 3830</strain>
    </source>
</reference>
<evidence type="ECO:0000313" key="2">
    <source>
        <dbReference type="Proteomes" id="UP000688947"/>
    </source>
</evidence>
<dbReference type="Proteomes" id="UP000688947">
    <property type="component" value="Unassembled WGS sequence"/>
</dbReference>
<protein>
    <submittedName>
        <fullName evidence="1">Uncharacterized protein</fullName>
    </submittedName>
</protein>
<dbReference type="EMBL" id="JAENGZ010002982">
    <property type="protein sequence ID" value="KAG6942431.1"/>
    <property type="molecule type" value="Genomic_DNA"/>
</dbReference>
<accession>A0A8T1TMG6</accession>
<sequence length="89" mass="10285">MDHVISTWMELHTINTTFSVRQLHAGNELKYYSGSSRTGYHTTRTISKHNYLRSFVSTSPHLSTWLLLLQPCTDVVFCIHRHTTPSSIH</sequence>
<comment type="caution">
    <text evidence="1">The sequence shown here is derived from an EMBL/GenBank/DDBJ whole genome shotgun (WGS) entry which is preliminary data.</text>
</comment>
<organism evidence="1 2">
    <name type="scientific">Phytophthora cactorum</name>
    <dbReference type="NCBI Taxonomy" id="29920"/>
    <lineage>
        <taxon>Eukaryota</taxon>
        <taxon>Sar</taxon>
        <taxon>Stramenopiles</taxon>
        <taxon>Oomycota</taxon>
        <taxon>Peronosporomycetes</taxon>
        <taxon>Peronosporales</taxon>
        <taxon>Peronosporaceae</taxon>
        <taxon>Phytophthora</taxon>
    </lineage>
</organism>
<evidence type="ECO:0000313" key="1">
    <source>
        <dbReference type="EMBL" id="KAG6942431.1"/>
    </source>
</evidence>
<proteinExistence type="predicted"/>
<gene>
    <name evidence="1" type="ORF">JG687_00019064</name>
</gene>